<feature type="compositionally biased region" description="Acidic residues" evidence="1">
    <location>
        <begin position="108"/>
        <end position="135"/>
    </location>
</feature>
<feature type="region of interest" description="Disordered" evidence="1">
    <location>
        <begin position="1"/>
        <end position="23"/>
    </location>
</feature>
<dbReference type="GeneTree" id="ENSGT00940000175414"/>
<evidence type="ECO:0000256" key="1">
    <source>
        <dbReference type="SAM" id="MobiDB-lite"/>
    </source>
</evidence>
<dbReference type="InterPro" id="IPR026703">
    <property type="entry name" value="ERICH2"/>
</dbReference>
<name>A0A3Q1FKB3_9TELE</name>
<evidence type="ECO:0000313" key="3">
    <source>
        <dbReference type="Proteomes" id="UP000257200"/>
    </source>
</evidence>
<dbReference type="PANTHER" id="PTHR21520">
    <property type="entry name" value="GLUTAMATE-RICH PROTEIN 2"/>
    <property type="match status" value="1"/>
</dbReference>
<dbReference type="Ensembl" id="ENSAPOT00000026927.1">
    <property type="protein sequence ID" value="ENSAPOP00000017578.1"/>
    <property type="gene ID" value="ENSAPOG00000020807.1"/>
</dbReference>
<organism evidence="2 3">
    <name type="scientific">Acanthochromis polyacanthus</name>
    <name type="common">spiny chromis</name>
    <dbReference type="NCBI Taxonomy" id="80966"/>
    <lineage>
        <taxon>Eukaryota</taxon>
        <taxon>Metazoa</taxon>
        <taxon>Chordata</taxon>
        <taxon>Craniata</taxon>
        <taxon>Vertebrata</taxon>
        <taxon>Euteleostomi</taxon>
        <taxon>Actinopterygii</taxon>
        <taxon>Neopterygii</taxon>
        <taxon>Teleostei</taxon>
        <taxon>Neoteleostei</taxon>
        <taxon>Acanthomorphata</taxon>
        <taxon>Ovalentaria</taxon>
        <taxon>Pomacentridae</taxon>
        <taxon>Acanthochromis</taxon>
    </lineage>
</organism>
<dbReference type="STRING" id="80966.ENSAPOP00000017578"/>
<dbReference type="AlphaFoldDB" id="A0A3Q1FKB3"/>
<reference evidence="2" key="1">
    <citation type="submission" date="2025-08" db="UniProtKB">
        <authorList>
            <consortium name="Ensembl"/>
        </authorList>
    </citation>
    <scope>IDENTIFICATION</scope>
</reference>
<feature type="compositionally biased region" description="Low complexity" evidence="1">
    <location>
        <begin position="136"/>
        <end position="151"/>
    </location>
</feature>
<feature type="region of interest" description="Disordered" evidence="1">
    <location>
        <begin position="99"/>
        <end position="173"/>
    </location>
</feature>
<keyword evidence="3" id="KW-1185">Reference proteome</keyword>
<sequence>LPTQNTYEEEEQTEEEDAEDEDLKAPVELKMEFLRAVKEKDFQLASKLCQTILVYEPDNPVASEFLLLIQKKLLEGDSRLTSNTNTRAAHPRLYTEFESCLLPLEAEQSSDEDEADDDSDDEDDEDDDSDSDEESFCNSSCSSSSCSSSSSSDDEEEKQVNRHKPCPPSHISP</sequence>
<proteinExistence type="predicted"/>
<accession>A0A3Q1FKB3</accession>
<dbReference type="PANTHER" id="PTHR21520:SF2">
    <property type="entry name" value="GLUTAMATE-RICH PROTEIN 2"/>
    <property type="match status" value="1"/>
</dbReference>
<reference evidence="2" key="2">
    <citation type="submission" date="2025-09" db="UniProtKB">
        <authorList>
            <consortium name="Ensembl"/>
        </authorList>
    </citation>
    <scope>IDENTIFICATION</scope>
</reference>
<evidence type="ECO:0008006" key="4">
    <source>
        <dbReference type="Google" id="ProtNLM"/>
    </source>
</evidence>
<protein>
    <recommendedName>
        <fullName evidence="4">Glutamate-rich 2</fullName>
    </recommendedName>
</protein>
<evidence type="ECO:0000313" key="2">
    <source>
        <dbReference type="Ensembl" id="ENSAPOP00000017578.1"/>
    </source>
</evidence>
<feature type="compositionally biased region" description="Acidic residues" evidence="1">
    <location>
        <begin position="7"/>
        <end position="22"/>
    </location>
</feature>
<dbReference type="Proteomes" id="UP000257200">
    <property type="component" value="Unplaced"/>
</dbReference>
<dbReference type="InParanoid" id="A0A3Q1FKB3"/>